<sequence>MKLLLIILILIATSECGLIDDLVPSKDKAQGLTNLLKNKPKSDNEGVIMKVRETLENGTKIVIDALGNVIRIHPKDGEDTSKTYEEIVGNKEISKTNNTAAEENKVDSDLKLNQNETTPKIDDKTAENKNDTSKTDTKDKIKETGNLNATEPSADEGKIDKNMNCTTVDDKSCNVTIATRTSLSGDACPPGKKRADDKTCVDVV</sequence>
<feature type="region of interest" description="Disordered" evidence="1">
    <location>
        <begin position="183"/>
        <end position="204"/>
    </location>
</feature>
<feature type="compositionally biased region" description="Basic and acidic residues" evidence="1">
    <location>
        <begin position="193"/>
        <end position="204"/>
    </location>
</feature>
<dbReference type="AlphaFoldDB" id="A0A2W1BVB2"/>
<dbReference type="Proteomes" id="UP000249218">
    <property type="component" value="Unassembled WGS sequence"/>
</dbReference>
<accession>A0A2W1BVB2</accession>
<dbReference type="EMBL" id="KZ149947">
    <property type="protein sequence ID" value="PZC76730.1"/>
    <property type="molecule type" value="Genomic_DNA"/>
</dbReference>
<evidence type="ECO:0000256" key="2">
    <source>
        <dbReference type="SAM" id="SignalP"/>
    </source>
</evidence>
<feature type="signal peptide" evidence="2">
    <location>
        <begin position="1"/>
        <end position="16"/>
    </location>
</feature>
<evidence type="ECO:0000313" key="4">
    <source>
        <dbReference type="Proteomes" id="UP000249218"/>
    </source>
</evidence>
<evidence type="ECO:0000313" key="3">
    <source>
        <dbReference type="EMBL" id="PZC76730.1"/>
    </source>
</evidence>
<feature type="compositionally biased region" description="Basic and acidic residues" evidence="1">
    <location>
        <begin position="119"/>
        <end position="143"/>
    </location>
</feature>
<proteinExistence type="predicted"/>
<keyword evidence="4" id="KW-1185">Reference proteome</keyword>
<name>A0A2W1BVB2_HELAM</name>
<organism evidence="3 4">
    <name type="scientific">Helicoverpa armigera</name>
    <name type="common">Cotton bollworm</name>
    <name type="synonym">Heliothis armigera</name>
    <dbReference type="NCBI Taxonomy" id="29058"/>
    <lineage>
        <taxon>Eukaryota</taxon>
        <taxon>Metazoa</taxon>
        <taxon>Ecdysozoa</taxon>
        <taxon>Arthropoda</taxon>
        <taxon>Hexapoda</taxon>
        <taxon>Insecta</taxon>
        <taxon>Pterygota</taxon>
        <taxon>Neoptera</taxon>
        <taxon>Endopterygota</taxon>
        <taxon>Lepidoptera</taxon>
        <taxon>Glossata</taxon>
        <taxon>Ditrysia</taxon>
        <taxon>Noctuoidea</taxon>
        <taxon>Noctuidae</taxon>
        <taxon>Heliothinae</taxon>
        <taxon>Helicoverpa</taxon>
    </lineage>
</organism>
<gene>
    <name evidence="3" type="primary">HaOG204174</name>
    <name evidence="3" type="ORF">B5X24_HaOG204174</name>
</gene>
<keyword evidence="2" id="KW-0732">Signal</keyword>
<evidence type="ECO:0000256" key="1">
    <source>
        <dbReference type="SAM" id="MobiDB-lite"/>
    </source>
</evidence>
<feature type="chain" id="PRO_5016143634" evidence="2">
    <location>
        <begin position="17"/>
        <end position="204"/>
    </location>
</feature>
<reference evidence="3 4" key="1">
    <citation type="journal article" date="2017" name="BMC Biol.">
        <title>Genomic innovations, transcriptional plasticity and gene loss underlying the evolution and divergence of two highly polyphagous and invasive Helicoverpa pest species.</title>
        <authorList>
            <person name="Pearce S.L."/>
            <person name="Clarke D.F."/>
            <person name="East P.D."/>
            <person name="Elfekih S."/>
            <person name="Gordon K.H."/>
            <person name="Jermiin L.S."/>
            <person name="McGaughran A."/>
            <person name="Oakeshott J.G."/>
            <person name="Papanikolaou A."/>
            <person name="Perera O.P."/>
            <person name="Rane R.V."/>
            <person name="Richards S."/>
            <person name="Tay W.T."/>
            <person name="Walsh T.K."/>
            <person name="Anderson A."/>
            <person name="Anderson C.J."/>
            <person name="Asgari S."/>
            <person name="Board P.G."/>
            <person name="Bretschneider A."/>
            <person name="Campbell P.M."/>
            <person name="Chertemps T."/>
            <person name="Christeller J.T."/>
            <person name="Coppin C.W."/>
            <person name="Downes S.J."/>
            <person name="Duan G."/>
            <person name="Farnsworth C.A."/>
            <person name="Good R.T."/>
            <person name="Han L.B."/>
            <person name="Han Y.C."/>
            <person name="Hatje K."/>
            <person name="Horne I."/>
            <person name="Huang Y.P."/>
            <person name="Hughes D.S."/>
            <person name="Jacquin-Joly E."/>
            <person name="James W."/>
            <person name="Jhangiani S."/>
            <person name="Kollmar M."/>
            <person name="Kuwar S.S."/>
            <person name="Li S."/>
            <person name="Liu N.Y."/>
            <person name="Maibeche M.T."/>
            <person name="Miller J.R."/>
            <person name="Montagne N."/>
            <person name="Perry T."/>
            <person name="Qu J."/>
            <person name="Song S.V."/>
            <person name="Sutton G.G."/>
            <person name="Vogel H."/>
            <person name="Walenz B.P."/>
            <person name="Xu W."/>
            <person name="Zhang H.J."/>
            <person name="Zou Z."/>
            <person name="Batterham P."/>
            <person name="Edwards O.R."/>
            <person name="Feyereisen R."/>
            <person name="Gibbs R.A."/>
            <person name="Heckel D.G."/>
            <person name="McGrath A."/>
            <person name="Robin C."/>
            <person name="Scherer S.E."/>
            <person name="Worley K.C."/>
            <person name="Wu Y.D."/>
        </authorList>
    </citation>
    <scope>NUCLEOTIDE SEQUENCE [LARGE SCALE GENOMIC DNA]</scope>
    <source>
        <strain evidence="3">Harm_GR_Male_#8</strain>
        <tissue evidence="3">Whole organism</tissue>
    </source>
</reference>
<protein>
    <submittedName>
        <fullName evidence="3">Uncharacterized protein</fullName>
    </submittedName>
</protein>
<feature type="region of interest" description="Disordered" evidence="1">
    <location>
        <begin position="95"/>
        <end position="161"/>
    </location>
</feature>